<dbReference type="Proteomes" id="UP000029227">
    <property type="component" value="Unassembled WGS sequence"/>
</dbReference>
<evidence type="ECO:0000313" key="2">
    <source>
        <dbReference type="EMBL" id="GAL02348.1"/>
    </source>
</evidence>
<sequence length="185" mass="19514">MTQKCDLPVVLAALLSPMVAQAVEIDRSGFSIAAGTTLLGGEMGGMVKDEYSGSTFSATFAFQYTTDSGVLFGGSYSPSAINASQAHFALAGDHIAVSNQHLDASLITLYSGYQFDSGWRLMAGAAQSDTDYVHGGYQYSEKAVDPMLGVGFQTQSGVNFDLFATQVPYAEVSATTLLIMMGTRI</sequence>
<dbReference type="AlphaFoldDB" id="A0A090QJB3"/>
<proteinExistence type="predicted"/>
<feature type="signal peptide" evidence="1">
    <location>
        <begin position="1"/>
        <end position="22"/>
    </location>
</feature>
<evidence type="ECO:0000313" key="3">
    <source>
        <dbReference type="Proteomes" id="UP000029227"/>
    </source>
</evidence>
<comment type="caution">
    <text evidence="2">The sequence shown here is derived from an EMBL/GenBank/DDBJ whole genome shotgun (WGS) entry which is preliminary data.</text>
</comment>
<reference evidence="2 3" key="1">
    <citation type="journal article" date="2014" name="Genome Announc.">
        <title>Draft Genome Sequences of Two Vibrionaceae Species, Vibrio ponticus C121 and Photobacterium aphoticum C119, Isolated as Coral Reef Microbiota.</title>
        <authorList>
            <person name="Al-saari N."/>
            <person name="Meirelles P.M."/>
            <person name="Mino S."/>
            <person name="Suda W."/>
            <person name="Oshima K."/>
            <person name="Hattori M."/>
            <person name="Ohkuma M."/>
            <person name="Thompson F.L."/>
            <person name="Gomez-Gil B."/>
            <person name="Sawabe T."/>
            <person name="Sawabe T."/>
        </authorList>
    </citation>
    <scope>NUCLEOTIDE SEQUENCE [LARGE SCALE GENOMIC DNA]</scope>
    <source>
        <strain evidence="2 3">JCM 19237</strain>
    </source>
</reference>
<accession>A0A090QJB3</accession>
<feature type="chain" id="PRO_5001861806" description="Outer membrane protein beta-barrel domain-containing protein" evidence="1">
    <location>
        <begin position="23"/>
        <end position="185"/>
    </location>
</feature>
<evidence type="ECO:0000256" key="1">
    <source>
        <dbReference type="SAM" id="SignalP"/>
    </source>
</evidence>
<gene>
    <name evidence="2" type="ORF">JCM19237_5241</name>
</gene>
<evidence type="ECO:0008006" key="4">
    <source>
        <dbReference type="Google" id="ProtNLM"/>
    </source>
</evidence>
<protein>
    <recommendedName>
        <fullName evidence="4">Outer membrane protein beta-barrel domain-containing protein</fullName>
    </recommendedName>
</protein>
<keyword evidence="1" id="KW-0732">Signal</keyword>
<name>A0A090QJB3_9GAMM</name>
<organism evidence="2 3">
    <name type="scientific">Photobacterium aphoticum</name>
    <dbReference type="NCBI Taxonomy" id="754436"/>
    <lineage>
        <taxon>Bacteria</taxon>
        <taxon>Pseudomonadati</taxon>
        <taxon>Pseudomonadota</taxon>
        <taxon>Gammaproteobacteria</taxon>
        <taxon>Vibrionales</taxon>
        <taxon>Vibrionaceae</taxon>
        <taxon>Photobacterium</taxon>
    </lineage>
</organism>
<dbReference type="EMBL" id="BBMN01000001">
    <property type="protein sequence ID" value="GAL02348.1"/>
    <property type="molecule type" value="Genomic_DNA"/>
</dbReference>